<dbReference type="SUPFAM" id="SSF51658">
    <property type="entry name" value="Xylose isomerase-like"/>
    <property type="match status" value="1"/>
</dbReference>
<dbReference type="PANTHER" id="PTHR12110">
    <property type="entry name" value="HYDROXYPYRUVATE ISOMERASE"/>
    <property type="match status" value="1"/>
</dbReference>
<dbReference type="InterPro" id="IPR013022">
    <property type="entry name" value="Xyl_isomerase-like_TIM-brl"/>
</dbReference>
<organism evidence="2 3">
    <name type="scientific">Paenibacillus etheri</name>
    <dbReference type="NCBI Taxonomy" id="1306852"/>
    <lineage>
        <taxon>Bacteria</taxon>
        <taxon>Bacillati</taxon>
        <taxon>Bacillota</taxon>
        <taxon>Bacilli</taxon>
        <taxon>Bacillales</taxon>
        <taxon>Paenibacillaceae</taxon>
        <taxon>Paenibacillus</taxon>
    </lineage>
</organism>
<sequence>MKLGIFSKVYSNYELEIALHKINAQGMSTVQFNFANVGLASLPKEINQEIILQIKEAIINSGVSIAVISGTFNTLELNEEKKVENQQCFKNVVEAVAALAVPYVSISTGSLNQEDFWSSHPDNHTVRAWSLLLESLAWMLNIAKDNQVTLVFEPEQANVVSTAEDALKLLQDLDTPYLKVLYDAANLVTPQDHKDLLGKISKTLAALKEHIAIAHCKDAFVTEQKITFAPVGKGNLPIKEYLNELSKVYDGPVIMHGLAEEDVAHALNYLN</sequence>
<accession>A0A0W1AZT1</accession>
<reference evidence="2 3" key="1">
    <citation type="journal article" date="2015" name="Int. Biodeterior. Biodegradation">
        <title>Physiological and genetic screening methods for the isolation of methyl tert-butyl ether-degrading bacteria for bioremediation purposes.</title>
        <authorList>
            <person name="Guisado I.M."/>
            <person name="Purswani J."/>
            <person name="Gonzalez Lopez J."/>
            <person name="Pozo C."/>
        </authorList>
    </citation>
    <scope>NUCLEOTIDE SEQUENCE [LARGE SCALE GENOMIC DNA]</scope>
    <source>
        <strain evidence="2 3">SH7</strain>
    </source>
</reference>
<dbReference type="Pfam" id="PF01261">
    <property type="entry name" value="AP_endonuc_2"/>
    <property type="match status" value="1"/>
</dbReference>
<evidence type="ECO:0000259" key="1">
    <source>
        <dbReference type="Pfam" id="PF01261"/>
    </source>
</evidence>
<name>A0A0W1AZT1_9BACL</name>
<dbReference type="RefSeq" id="WP_060623730.1">
    <property type="nucleotide sequence ID" value="NZ_LCZJ02000019.1"/>
</dbReference>
<dbReference type="InterPro" id="IPR036237">
    <property type="entry name" value="Xyl_isomerase-like_sf"/>
</dbReference>
<comment type="caution">
    <text evidence="2">The sequence shown here is derived from an EMBL/GenBank/DDBJ whole genome shotgun (WGS) entry which is preliminary data.</text>
</comment>
<dbReference type="EMBL" id="LCZJ02000019">
    <property type="protein sequence ID" value="KTD86842.1"/>
    <property type="molecule type" value="Genomic_DNA"/>
</dbReference>
<feature type="domain" description="Xylose isomerase-like TIM barrel" evidence="1">
    <location>
        <begin position="22"/>
        <end position="257"/>
    </location>
</feature>
<evidence type="ECO:0000313" key="3">
    <source>
        <dbReference type="Proteomes" id="UP000054709"/>
    </source>
</evidence>
<dbReference type="Proteomes" id="UP000054709">
    <property type="component" value="Unassembled WGS sequence"/>
</dbReference>
<gene>
    <name evidence="2" type="ORF">UQ64_15550</name>
</gene>
<dbReference type="InterPro" id="IPR050312">
    <property type="entry name" value="IolE/XylAMocC-like"/>
</dbReference>
<protein>
    <recommendedName>
        <fullName evidence="1">Xylose isomerase-like TIM barrel domain-containing protein</fullName>
    </recommendedName>
</protein>
<proteinExistence type="predicted"/>
<keyword evidence="3" id="KW-1185">Reference proteome</keyword>
<dbReference type="OrthoDB" id="2063291at2"/>
<dbReference type="AlphaFoldDB" id="A0A0W1AZT1"/>
<evidence type="ECO:0000313" key="2">
    <source>
        <dbReference type="EMBL" id="KTD86842.1"/>
    </source>
</evidence>
<dbReference type="Gene3D" id="3.20.20.150">
    <property type="entry name" value="Divalent-metal-dependent TIM barrel enzymes"/>
    <property type="match status" value="1"/>
</dbReference>